<proteinExistence type="predicted"/>
<evidence type="ECO:0000256" key="1">
    <source>
        <dbReference type="SAM" id="MobiDB-lite"/>
    </source>
</evidence>
<keyword evidence="3" id="KW-1185">Reference proteome</keyword>
<dbReference type="Gene3D" id="3.90.1200.10">
    <property type="match status" value="1"/>
</dbReference>
<feature type="region of interest" description="Disordered" evidence="1">
    <location>
        <begin position="1"/>
        <end position="30"/>
    </location>
</feature>
<evidence type="ECO:0000313" key="2">
    <source>
        <dbReference type="EMBL" id="MDH2389631.1"/>
    </source>
</evidence>
<organism evidence="2 3">
    <name type="scientific">Streptomyces chengmaiensis</name>
    <dbReference type="NCBI Taxonomy" id="3040919"/>
    <lineage>
        <taxon>Bacteria</taxon>
        <taxon>Bacillati</taxon>
        <taxon>Actinomycetota</taxon>
        <taxon>Actinomycetes</taxon>
        <taxon>Kitasatosporales</taxon>
        <taxon>Streptomycetaceae</taxon>
        <taxon>Streptomyces</taxon>
    </lineage>
</organism>
<evidence type="ECO:0000313" key="3">
    <source>
        <dbReference type="Proteomes" id="UP001223144"/>
    </source>
</evidence>
<gene>
    <name evidence="2" type="ORF">QCN29_12670</name>
</gene>
<feature type="compositionally biased region" description="Basic and acidic residues" evidence="1">
    <location>
        <begin position="15"/>
        <end position="28"/>
    </location>
</feature>
<name>A0ABT6HLU3_9ACTN</name>
<dbReference type="SUPFAM" id="SSF56112">
    <property type="entry name" value="Protein kinase-like (PK-like)"/>
    <property type="match status" value="1"/>
</dbReference>
<accession>A0ABT6HLU3</accession>
<comment type="caution">
    <text evidence="2">The sequence shown here is derived from an EMBL/GenBank/DDBJ whole genome shotgun (WGS) entry which is preliminary data.</text>
</comment>
<dbReference type="InterPro" id="IPR011009">
    <property type="entry name" value="Kinase-like_dom_sf"/>
</dbReference>
<dbReference type="Proteomes" id="UP001223144">
    <property type="component" value="Unassembled WGS sequence"/>
</dbReference>
<dbReference type="EMBL" id="JARWBG010000012">
    <property type="protein sequence ID" value="MDH2389631.1"/>
    <property type="molecule type" value="Genomic_DNA"/>
</dbReference>
<protein>
    <recommendedName>
        <fullName evidence="4">Aminoglycoside phosphotransferase domain-containing protein</fullName>
    </recommendedName>
</protein>
<dbReference type="RefSeq" id="WP_279927958.1">
    <property type="nucleotide sequence ID" value="NZ_JARWBG010000012.1"/>
</dbReference>
<evidence type="ECO:0008006" key="4">
    <source>
        <dbReference type="Google" id="ProtNLM"/>
    </source>
</evidence>
<reference evidence="2 3" key="1">
    <citation type="submission" date="2023-04" db="EMBL/GenBank/DDBJ databases">
        <title>Streptomyces chengmaiensis sp. nov. isolated from the stem of mangrove plant in Hainan.</title>
        <authorList>
            <person name="Huang X."/>
            <person name="Zhou S."/>
            <person name="Chu X."/>
            <person name="Xie Y."/>
            <person name="Lin Y."/>
        </authorList>
    </citation>
    <scope>NUCLEOTIDE SEQUENCE [LARGE SCALE GENOMIC DNA]</scope>
    <source>
        <strain evidence="2 3">HNM0663</strain>
    </source>
</reference>
<sequence>MDRTAWQELPPAAREAVEKHTGPVEHADTAGNGVMSRLACTLHTASGRLFVKGTRLDDEAAWMYDYEARVTRCAPRAPHVLWQVEAGGWLLIGYEFIDGHHPDLAPGSPDLAPLVDTLTAMSAVPWPEAVRKKPLHVRWAGFFPADRTPDLEGGALVHSDVSALNMLATADGIRLLDWALACPGPNWADTGFTVVRLVHAGHTPEQAEEVAREVPAYRAAAPTAVSTFAHALHALWESRERADPLPHRAALTAAARSWAAHRDLIR</sequence>